<dbReference type="STRING" id="158441.A0A226EDY0"/>
<gene>
    <name evidence="2" type="ORF">Fcan01_09847</name>
</gene>
<keyword evidence="3" id="KW-1185">Reference proteome</keyword>
<dbReference type="Proteomes" id="UP000198287">
    <property type="component" value="Unassembled WGS sequence"/>
</dbReference>
<accession>A0A226EDY0</accession>
<feature type="domain" description="Ig-like" evidence="1">
    <location>
        <begin position="48"/>
        <end position="82"/>
    </location>
</feature>
<protein>
    <submittedName>
        <fullName evidence="2">Down syndrome cell adhesion molecule-like protein Dscam2</fullName>
    </submittedName>
</protein>
<dbReference type="AlphaFoldDB" id="A0A226EDY0"/>
<dbReference type="EMBL" id="LNIX01000004">
    <property type="protein sequence ID" value="OXA55247.1"/>
    <property type="molecule type" value="Genomic_DNA"/>
</dbReference>
<proteinExistence type="predicted"/>
<dbReference type="Gene3D" id="2.60.40.10">
    <property type="entry name" value="Immunoglobulins"/>
    <property type="match status" value="1"/>
</dbReference>
<dbReference type="SUPFAM" id="SSF48726">
    <property type="entry name" value="Immunoglobulin"/>
    <property type="match status" value="1"/>
</dbReference>
<evidence type="ECO:0000313" key="3">
    <source>
        <dbReference type="Proteomes" id="UP000198287"/>
    </source>
</evidence>
<name>A0A226EDY0_FOLCA</name>
<comment type="caution">
    <text evidence="2">The sequence shown here is derived from an EMBL/GenBank/DDBJ whole genome shotgun (WGS) entry which is preliminary data.</text>
</comment>
<dbReference type="OrthoDB" id="5969272at2759"/>
<dbReference type="InterPro" id="IPR013783">
    <property type="entry name" value="Ig-like_fold"/>
</dbReference>
<dbReference type="PROSITE" id="PS50835">
    <property type="entry name" value="IG_LIKE"/>
    <property type="match status" value="1"/>
</dbReference>
<sequence>MRSRPTTGFSIQSRLAAYQEGWISFRVVDRVYLPCLSSGFNCLYDEGPTFIEEPASRIEFINELGVRLNCSAKGRPDPSIRWTWSDGANLPEVQGLRYFSSSDGSLVFPPFAAEAFRPDLYSSTYSFLGLNSILGQTSHHPCEEEEVSNQKVIPVMENGFPMVVKGFKGLITLSPFFFSLLTYSEKWVSFLGEGIQFIITLLKCTLAEVGICCLDHLTCRNLSISSIDMHTFKLKYGQIVAAISDTEWLRPTVERGGKGKQEDGERRIFWNGADEVD</sequence>
<organism evidence="2 3">
    <name type="scientific">Folsomia candida</name>
    <name type="common">Springtail</name>
    <dbReference type="NCBI Taxonomy" id="158441"/>
    <lineage>
        <taxon>Eukaryota</taxon>
        <taxon>Metazoa</taxon>
        <taxon>Ecdysozoa</taxon>
        <taxon>Arthropoda</taxon>
        <taxon>Hexapoda</taxon>
        <taxon>Collembola</taxon>
        <taxon>Entomobryomorpha</taxon>
        <taxon>Isotomoidea</taxon>
        <taxon>Isotomidae</taxon>
        <taxon>Proisotominae</taxon>
        <taxon>Folsomia</taxon>
    </lineage>
</organism>
<reference evidence="2 3" key="1">
    <citation type="submission" date="2015-12" db="EMBL/GenBank/DDBJ databases">
        <title>The genome of Folsomia candida.</title>
        <authorList>
            <person name="Faddeeva A."/>
            <person name="Derks M.F."/>
            <person name="Anvar Y."/>
            <person name="Smit S."/>
            <person name="Van Straalen N."/>
            <person name="Roelofs D."/>
        </authorList>
    </citation>
    <scope>NUCLEOTIDE SEQUENCE [LARGE SCALE GENOMIC DNA]</scope>
    <source>
        <strain evidence="2 3">VU population</strain>
        <tissue evidence="2">Whole body</tissue>
    </source>
</reference>
<dbReference type="InterPro" id="IPR036179">
    <property type="entry name" value="Ig-like_dom_sf"/>
</dbReference>
<evidence type="ECO:0000313" key="2">
    <source>
        <dbReference type="EMBL" id="OXA55247.1"/>
    </source>
</evidence>
<evidence type="ECO:0000259" key="1">
    <source>
        <dbReference type="PROSITE" id="PS50835"/>
    </source>
</evidence>
<dbReference type="InterPro" id="IPR007110">
    <property type="entry name" value="Ig-like_dom"/>
</dbReference>